<dbReference type="AlphaFoldDB" id="A0A1W6EGW8"/>
<evidence type="ECO:0000256" key="3">
    <source>
        <dbReference type="ARBA" id="ARBA00022741"/>
    </source>
</evidence>
<evidence type="ECO:0000256" key="2">
    <source>
        <dbReference type="ARBA" id="ARBA00022694"/>
    </source>
</evidence>
<proteinExistence type="predicted"/>
<keyword evidence="6" id="KW-0934">Plastid</keyword>
<evidence type="ECO:0000259" key="5">
    <source>
        <dbReference type="Pfam" id="PF01171"/>
    </source>
</evidence>
<dbReference type="Gene3D" id="3.40.50.620">
    <property type="entry name" value="HUPs"/>
    <property type="match status" value="1"/>
</dbReference>
<evidence type="ECO:0000256" key="1">
    <source>
        <dbReference type="ARBA" id="ARBA00022598"/>
    </source>
</evidence>
<dbReference type="InterPro" id="IPR011063">
    <property type="entry name" value="TilS/TtcA_N"/>
</dbReference>
<evidence type="ECO:0000256" key="4">
    <source>
        <dbReference type="ARBA" id="ARBA00022840"/>
    </source>
</evidence>
<dbReference type="RefSeq" id="YP_009367610.1">
    <property type="nucleotide sequence ID" value="NC_034711.1"/>
</dbReference>
<dbReference type="InterPro" id="IPR014729">
    <property type="entry name" value="Rossmann-like_a/b/a_fold"/>
</dbReference>
<keyword evidence="2" id="KW-0819">tRNA processing</keyword>
<evidence type="ECO:0000313" key="6">
    <source>
        <dbReference type="EMBL" id="ARK14631.1"/>
    </source>
</evidence>
<gene>
    <name evidence="6" type="primary">ycf62b</name>
</gene>
<dbReference type="PANTHER" id="PTHR43033:SF1">
    <property type="entry name" value="TRNA(ILE)-LYSIDINE SYNTHASE-RELATED"/>
    <property type="match status" value="1"/>
</dbReference>
<dbReference type="SUPFAM" id="SSF52402">
    <property type="entry name" value="Adenine nucleotide alpha hydrolases-like"/>
    <property type="match status" value="1"/>
</dbReference>
<keyword evidence="1" id="KW-0436">Ligase</keyword>
<protein>
    <submittedName>
        <fullName evidence="6">Hypothetical chloroplast RF62</fullName>
    </submittedName>
</protein>
<organism evidence="6">
    <name type="scientific">Pseudocharacium americanum</name>
    <dbReference type="NCBI Taxonomy" id="231080"/>
    <lineage>
        <taxon>Eukaryota</taxon>
        <taxon>Viridiplantae</taxon>
        <taxon>Chlorophyta</taxon>
        <taxon>core chlorophytes</taxon>
        <taxon>Ulvophyceae</taxon>
        <taxon>Ignatiales</taxon>
        <taxon>Ignatiaceae</taxon>
        <taxon>Pseudocharacium</taxon>
    </lineage>
</organism>
<name>A0A1W6EGW8_9CHLO</name>
<dbReference type="GO" id="GO:0005524">
    <property type="term" value="F:ATP binding"/>
    <property type="evidence" value="ECO:0007669"/>
    <property type="project" value="UniProtKB-KW"/>
</dbReference>
<keyword evidence="4" id="KW-0067">ATP-binding</keyword>
<dbReference type="GO" id="GO:0016879">
    <property type="term" value="F:ligase activity, forming carbon-nitrogen bonds"/>
    <property type="evidence" value="ECO:0007669"/>
    <property type="project" value="InterPro"/>
</dbReference>
<dbReference type="PANTHER" id="PTHR43033">
    <property type="entry name" value="TRNA(ILE)-LYSIDINE SYNTHASE-RELATED"/>
    <property type="match status" value="1"/>
</dbReference>
<feature type="domain" description="tRNA(Ile)-lysidine/2-thiocytidine synthase N-terminal" evidence="5">
    <location>
        <begin position="3"/>
        <end position="44"/>
    </location>
</feature>
<dbReference type="InterPro" id="IPR012094">
    <property type="entry name" value="tRNA_Ile_lys_synt"/>
</dbReference>
<dbReference type="GeneID" id="32890093"/>
<dbReference type="Pfam" id="PF01171">
    <property type="entry name" value="ATP_bind_3"/>
    <property type="match status" value="1"/>
</dbReference>
<reference evidence="6" key="1">
    <citation type="journal article" date="2017" name="Sci. Rep.">
        <title>Divergent copies of the large inverted repeat in the chloroplast genomes of ulvophycean green algae.</title>
        <authorList>
            <person name="Turmel M."/>
            <person name="Otis C."/>
            <person name="Lemieux C."/>
        </authorList>
    </citation>
    <scope>NUCLEOTIDE SEQUENCE</scope>
</reference>
<dbReference type="GO" id="GO:0008033">
    <property type="term" value="P:tRNA processing"/>
    <property type="evidence" value="ECO:0007669"/>
    <property type="project" value="UniProtKB-KW"/>
</dbReference>
<keyword evidence="6" id="KW-0150">Chloroplast</keyword>
<dbReference type="EMBL" id="KY407658">
    <property type="protein sequence ID" value="ARK14631.1"/>
    <property type="molecule type" value="Genomic_DNA"/>
</dbReference>
<sequence>MFNRPLLFLNRFDIKQLCQFWNLSIFPDKTNKKLKFRRNRIRKQLLPLLRFFFNRQIDQILYQFSEITLTDKFYLDYLSVRLINQQYKDFQLNQKFNCVPKPSASGRQYSFRLNPVWNSKFKKQNKRSALEPSELLWQSTLARSSSISDRVEAPPLDLFVSIDLLQRRFMPCIEVFNAKSIRPLRELVFSSSLDFLLINLGNFKNNMNGQKKLYPLSEGREAQFQQPIAKQFHQNFGFLQNLIKICMFKKNLIEGISLREI</sequence>
<accession>A0A1W6EGW8</accession>
<keyword evidence="3" id="KW-0547">Nucleotide-binding</keyword>
<geneLocation type="chloroplast" evidence="6"/>